<evidence type="ECO:0000313" key="2">
    <source>
        <dbReference type="RefSeq" id="XP_075076679.1"/>
    </source>
</evidence>
<gene>
    <name evidence="2" type="primary">LOC142163305</name>
</gene>
<reference evidence="1" key="1">
    <citation type="journal article" date="2014" name="Nat. Commun.">
        <title>The tobacco genome sequence and its comparison with those of tomato and potato.</title>
        <authorList>
            <person name="Sierro N."/>
            <person name="Battey J.N."/>
            <person name="Ouadi S."/>
            <person name="Bakaher N."/>
            <person name="Bovet L."/>
            <person name="Willig A."/>
            <person name="Goepfert S."/>
            <person name="Peitsch M.C."/>
            <person name="Ivanov N.V."/>
        </authorList>
    </citation>
    <scope>NUCLEOTIDE SEQUENCE [LARGE SCALE GENOMIC DNA]</scope>
</reference>
<proteinExistence type="predicted"/>
<accession>A0AC58RVC2</accession>
<organism evidence="1 2">
    <name type="scientific">Nicotiana tabacum</name>
    <name type="common">Common tobacco</name>
    <dbReference type="NCBI Taxonomy" id="4097"/>
    <lineage>
        <taxon>Eukaryota</taxon>
        <taxon>Viridiplantae</taxon>
        <taxon>Streptophyta</taxon>
        <taxon>Embryophyta</taxon>
        <taxon>Tracheophyta</taxon>
        <taxon>Spermatophyta</taxon>
        <taxon>Magnoliopsida</taxon>
        <taxon>eudicotyledons</taxon>
        <taxon>Gunneridae</taxon>
        <taxon>Pentapetalae</taxon>
        <taxon>asterids</taxon>
        <taxon>lamiids</taxon>
        <taxon>Solanales</taxon>
        <taxon>Solanaceae</taxon>
        <taxon>Nicotianoideae</taxon>
        <taxon>Nicotianeae</taxon>
        <taxon>Nicotiana</taxon>
    </lineage>
</organism>
<dbReference type="Proteomes" id="UP000790787">
    <property type="component" value="Chromosome 8"/>
</dbReference>
<sequence>MLWNLCQKKDKLWVQWIHIYYIKDGSIWDARATQASWLVKKILKVKEIYIDAGYMEDNVKCMQQFSMEVIYNKLIGEFQKVEWRRLICNNQGSPRWIFILYLALNNRLLMQDILAQWMQIGDLRCMLCKAMSETIEHLFFECIVFATIWKKILQWQGLVRQPMAWQIEKEWAKKQGKGKSTEVQIYRMALAATIYAIWIERNM</sequence>
<name>A0AC58RVC2_TOBAC</name>
<keyword evidence="1" id="KW-1185">Reference proteome</keyword>
<reference evidence="2" key="2">
    <citation type="submission" date="2025-08" db="UniProtKB">
        <authorList>
            <consortium name="RefSeq"/>
        </authorList>
    </citation>
    <scope>IDENTIFICATION</scope>
    <source>
        <tissue evidence="2">Leaf</tissue>
    </source>
</reference>
<dbReference type="RefSeq" id="XP_075076679.1">
    <property type="nucleotide sequence ID" value="XM_075220578.1"/>
</dbReference>
<evidence type="ECO:0000313" key="1">
    <source>
        <dbReference type="Proteomes" id="UP000790787"/>
    </source>
</evidence>
<protein>
    <submittedName>
        <fullName evidence="2">Uncharacterized protein LOC142163305</fullName>
    </submittedName>
</protein>